<evidence type="ECO:0000259" key="2">
    <source>
        <dbReference type="SMART" id="SM00198"/>
    </source>
</evidence>
<dbReference type="Gene3D" id="3.40.33.10">
    <property type="entry name" value="CAP"/>
    <property type="match status" value="1"/>
</dbReference>
<feature type="domain" description="SCP" evidence="2">
    <location>
        <begin position="25"/>
        <end position="183"/>
    </location>
</feature>
<dbReference type="SMART" id="SM00198">
    <property type="entry name" value="SCP"/>
    <property type="match status" value="1"/>
</dbReference>
<dbReference type="InterPro" id="IPR002413">
    <property type="entry name" value="V5_allergen-like"/>
</dbReference>
<protein>
    <recommendedName>
        <fullName evidence="2">SCP domain-containing protein</fullName>
    </recommendedName>
</protein>
<evidence type="ECO:0000313" key="3">
    <source>
        <dbReference type="EMBL" id="UMM33224.1"/>
    </source>
</evidence>
<keyword evidence="1" id="KW-0732">Signal</keyword>
<dbReference type="Proteomes" id="UP000829354">
    <property type="component" value="Chromosome V"/>
</dbReference>
<dbReference type="AlphaFoldDB" id="A0AAE9F1D0"/>
<name>A0AAE9F1D0_CAEBR</name>
<sequence length="210" mass="22846">MKFAFCILTVLGCVNAQLSVPFSADEQGIMLKAHNELRSSIAKGTYNVSGTLKPKAANMRKLKWDESLAREAQTWATFCPGENDVPILGENIYMSLSMESRTIEELVGNATKSWEKEFQDNGWTSTTMDESGFTSAIRHATQMVWAETGLIGCGVGRCGTDYYTKEHLATVVCRYGEPGNYIGSDIYVKGDGCSSCAAGLQCETDSGLCV</sequence>
<organism evidence="3 4">
    <name type="scientific">Caenorhabditis briggsae</name>
    <dbReference type="NCBI Taxonomy" id="6238"/>
    <lineage>
        <taxon>Eukaryota</taxon>
        <taxon>Metazoa</taxon>
        <taxon>Ecdysozoa</taxon>
        <taxon>Nematoda</taxon>
        <taxon>Chromadorea</taxon>
        <taxon>Rhabditida</taxon>
        <taxon>Rhabditina</taxon>
        <taxon>Rhabditomorpha</taxon>
        <taxon>Rhabditoidea</taxon>
        <taxon>Rhabditidae</taxon>
        <taxon>Peloderinae</taxon>
        <taxon>Caenorhabditis</taxon>
    </lineage>
</organism>
<dbReference type="CDD" id="cd05380">
    <property type="entry name" value="CAP_euk"/>
    <property type="match status" value="1"/>
</dbReference>
<dbReference type="PRINTS" id="PR00837">
    <property type="entry name" value="V5TPXLIKE"/>
</dbReference>
<feature type="signal peptide" evidence="1">
    <location>
        <begin position="1"/>
        <end position="16"/>
    </location>
</feature>
<feature type="chain" id="PRO_5041977262" description="SCP domain-containing protein" evidence="1">
    <location>
        <begin position="17"/>
        <end position="210"/>
    </location>
</feature>
<dbReference type="PANTHER" id="PTHR10334">
    <property type="entry name" value="CYSTEINE-RICH SECRETORY PROTEIN-RELATED"/>
    <property type="match status" value="1"/>
</dbReference>
<dbReference type="Pfam" id="PF00188">
    <property type="entry name" value="CAP"/>
    <property type="match status" value="1"/>
</dbReference>
<dbReference type="InterPro" id="IPR014044">
    <property type="entry name" value="CAP_dom"/>
</dbReference>
<accession>A0AAE9F1D0</accession>
<reference evidence="3 4" key="1">
    <citation type="submission" date="2022-04" db="EMBL/GenBank/DDBJ databases">
        <title>Chromosome-level reference genomes for two strains of Caenorhabditis briggsae: an improved platform for comparative genomics.</title>
        <authorList>
            <person name="Stevens L."/>
            <person name="Andersen E."/>
        </authorList>
    </citation>
    <scope>NUCLEOTIDE SEQUENCE [LARGE SCALE GENOMIC DNA]</scope>
    <source>
        <strain evidence="3">VX34</strain>
        <tissue evidence="3">Whole-organism</tissue>
    </source>
</reference>
<dbReference type="InterPro" id="IPR035940">
    <property type="entry name" value="CAP_sf"/>
</dbReference>
<evidence type="ECO:0000256" key="1">
    <source>
        <dbReference type="SAM" id="SignalP"/>
    </source>
</evidence>
<gene>
    <name evidence="3" type="ORF">L5515_006776</name>
</gene>
<dbReference type="PRINTS" id="PR00838">
    <property type="entry name" value="V5ALLERGEN"/>
</dbReference>
<keyword evidence="4" id="KW-1185">Reference proteome</keyword>
<evidence type="ECO:0000313" key="4">
    <source>
        <dbReference type="Proteomes" id="UP000829354"/>
    </source>
</evidence>
<dbReference type="EMBL" id="CP092624">
    <property type="protein sequence ID" value="UMM33224.1"/>
    <property type="molecule type" value="Genomic_DNA"/>
</dbReference>
<proteinExistence type="predicted"/>
<dbReference type="InterPro" id="IPR001283">
    <property type="entry name" value="CRISP-related"/>
</dbReference>
<dbReference type="FunFam" id="3.40.33.10:FF:000013">
    <property type="entry name" value="SCP-Like extracellular protein"/>
    <property type="match status" value="1"/>
</dbReference>
<dbReference type="SUPFAM" id="SSF55797">
    <property type="entry name" value="PR-1-like"/>
    <property type="match status" value="1"/>
</dbReference>